<evidence type="ECO:0000256" key="5">
    <source>
        <dbReference type="ARBA" id="ARBA00038063"/>
    </source>
</evidence>
<dbReference type="PANTHER" id="PTHR17224:SF1">
    <property type="entry name" value="PEPTIDYL-TRNA HYDROLASE"/>
    <property type="match status" value="1"/>
</dbReference>
<keyword evidence="7" id="KW-1185">Reference proteome</keyword>
<dbReference type="GO" id="GO:0004045">
    <property type="term" value="F:peptidyl-tRNA hydrolase activity"/>
    <property type="evidence" value="ECO:0007669"/>
    <property type="project" value="UniProtKB-EC"/>
</dbReference>
<dbReference type="SUPFAM" id="SSF53178">
    <property type="entry name" value="Peptidyl-tRNA hydrolase-like"/>
    <property type="match status" value="1"/>
</dbReference>
<accession>A0A2G4SYU1</accession>
<keyword evidence="3 6" id="KW-0378">Hydrolase</keyword>
<evidence type="ECO:0000256" key="3">
    <source>
        <dbReference type="ARBA" id="ARBA00022801"/>
    </source>
</evidence>
<evidence type="ECO:0000256" key="2">
    <source>
        <dbReference type="ARBA" id="ARBA00022555"/>
    </source>
</evidence>
<proteinExistence type="inferred from homology"/>
<dbReference type="InterPro" id="IPR001328">
    <property type="entry name" value="Pept_tRNA_hydro"/>
</dbReference>
<sequence>MSQTKILLVGLGNKTLPNTRHNVGMMVLDHIAQHFNLAWKQNTSWKSDTTQTILKILSPKDELQEYHVTFLKPRKFMNISGSCVAQAVKDLSIPLSNLYIFHDDMQRDLSKISLKTGGSANGHNGVKSVIDHLRQHEFNRVRIGIGRPPADDRSHDVVADYVLNKFTEQELDQLQTTVFPMWTRDHGLEQLMDTTRFMAFLKERQKKSKKAKKKKDEWGEWSE</sequence>
<dbReference type="EC" id="3.1.1.29" evidence="1"/>
<dbReference type="GO" id="GO:0000049">
    <property type="term" value="F:tRNA binding"/>
    <property type="evidence" value="ECO:0007669"/>
    <property type="project" value="UniProtKB-KW"/>
</dbReference>
<dbReference type="Pfam" id="PF01195">
    <property type="entry name" value="Pept_tRNA_hydro"/>
    <property type="match status" value="1"/>
</dbReference>
<keyword evidence="4" id="KW-0694">RNA-binding</keyword>
<dbReference type="RefSeq" id="XP_023467615.1">
    <property type="nucleotide sequence ID" value="XM_023607517.1"/>
</dbReference>
<organism evidence="6 7">
    <name type="scientific">Rhizopus microsporus ATCC 52813</name>
    <dbReference type="NCBI Taxonomy" id="1340429"/>
    <lineage>
        <taxon>Eukaryota</taxon>
        <taxon>Fungi</taxon>
        <taxon>Fungi incertae sedis</taxon>
        <taxon>Mucoromycota</taxon>
        <taxon>Mucoromycotina</taxon>
        <taxon>Mucoromycetes</taxon>
        <taxon>Mucorales</taxon>
        <taxon>Mucorineae</taxon>
        <taxon>Rhizopodaceae</taxon>
        <taxon>Rhizopus</taxon>
    </lineage>
</organism>
<evidence type="ECO:0000313" key="6">
    <source>
        <dbReference type="EMBL" id="PHZ13907.1"/>
    </source>
</evidence>
<dbReference type="STRING" id="1340429.A0A2G4SYU1"/>
<dbReference type="Gene3D" id="3.40.50.1470">
    <property type="entry name" value="Peptidyl-tRNA hydrolase"/>
    <property type="match status" value="1"/>
</dbReference>
<reference evidence="6 7" key="1">
    <citation type="journal article" date="2016" name="Proc. Natl. Acad. Sci. U.S.A.">
        <title>Lipid metabolic changes in an early divergent fungus govern the establishment of a mutualistic symbiosis with endobacteria.</title>
        <authorList>
            <person name="Lastovetsky O.A."/>
            <person name="Gaspar M.L."/>
            <person name="Mondo S.J."/>
            <person name="LaButti K.M."/>
            <person name="Sandor L."/>
            <person name="Grigoriev I.V."/>
            <person name="Henry S.A."/>
            <person name="Pawlowska T.E."/>
        </authorList>
    </citation>
    <scope>NUCLEOTIDE SEQUENCE [LARGE SCALE GENOMIC DNA]</scope>
    <source>
        <strain evidence="6 7">ATCC 52813</strain>
    </source>
</reference>
<dbReference type="GeneID" id="35438507"/>
<gene>
    <name evidence="6" type="ORF">RHIMIDRAFT_224903</name>
</gene>
<dbReference type="NCBIfam" id="TIGR00447">
    <property type="entry name" value="pth"/>
    <property type="match status" value="1"/>
</dbReference>
<comment type="similarity">
    <text evidence="5">Belongs to the PTH family.</text>
</comment>
<evidence type="ECO:0000256" key="4">
    <source>
        <dbReference type="ARBA" id="ARBA00022884"/>
    </source>
</evidence>
<evidence type="ECO:0000313" key="7">
    <source>
        <dbReference type="Proteomes" id="UP000242254"/>
    </source>
</evidence>
<dbReference type="PROSITE" id="PS01196">
    <property type="entry name" value="PEPT_TRNA_HYDROL_2"/>
    <property type="match status" value="1"/>
</dbReference>
<dbReference type="CDD" id="cd00462">
    <property type="entry name" value="PTH"/>
    <property type="match status" value="1"/>
</dbReference>
<dbReference type="PANTHER" id="PTHR17224">
    <property type="entry name" value="PEPTIDYL-TRNA HYDROLASE"/>
    <property type="match status" value="1"/>
</dbReference>
<dbReference type="Proteomes" id="UP000242254">
    <property type="component" value="Unassembled WGS sequence"/>
</dbReference>
<name>A0A2G4SYU1_RHIZD</name>
<dbReference type="EMBL" id="KZ303846">
    <property type="protein sequence ID" value="PHZ13907.1"/>
    <property type="molecule type" value="Genomic_DNA"/>
</dbReference>
<evidence type="ECO:0000256" key="1">
    <source>
        <dbReference type="ARBA" id="ARBA00013260"/>
    </source>
</evidence>
<dbReference type="InterPro" id="IPR018171">
    <property type="entry name" value="Pept_tRNA_hydro_CS"/>
</dbReference>
<dbReference type="AlphaFoldDB" id="A0A2G4SYU1"/>
<protein>
    <recommendedName>
        <fullName evidence="1">peptidyl-tRNA hydrolase</fullName>
        <ecNumber evidence="1">3.1.1.29</ecNumber>
    </recommendedName>
</protein>
<keyword evidence="2" id="KW-0820">tRNA-binding</keyword>
<dbReference type="InterPro" id="IPR036416">
    <property type="entry name" value="Pept_tRNA_hydro_sf"/>
</dbReference>